<sequence>MVPNMAMDQDHLFLAGYHEHCWLDTPRNDIGSRSSSQSASGVPCSVRCYCQPSNVLLCHPKFMNDPEFMWYIWIRSTKLVLCQVLSSGKTQCNTDLELNPKVLPSGLDDFPRALILQIKNIT</sequence>
<proteinExistence type="predicted"/>
<dbReference type="WBParaSite" id="jg23184">
    <property type="protein sequence ID" value="jg23184"/>
    <property type="gene ID" value="jg23184"/>
</dbReference>
<accession>A0A915DU29</accession>
<protein>
    <submittedName>
        <fullName evidence="3">Glycosyl hydrolase family 63 C-terminal domain-containing protein</fullName>
    </submittedName>
</protein>
<organism evidence="2 3">
    <name type="scientific">Ditylenchus dipsaci</name>
    <dbReference type="NCBI Taxonomy" id="166011"/>
    <lineage>
        <taxon>Eukaryota</taxon>
        <taxon>Metazoa</taxon>
        <taxon>Ecdysozoa</taxon>
        <taxon>Nematoda</taxon>
        <taxon>Chromadorea</taxon>
        <taxon>Rhabditida</taxon>
        <taxon>Tylenchina</taxon>
        <taxon>Tylenchomorpha</taxon>
        <taxon>Sphaerularioidea</taxon>
        <taxon>Anguinidae</taxon>
        <taxon>Anguininae</taxon>
        <taxon>Ditylenchus</taxon>
    </lineage>
</organism>
<name>A0A915DU29_9BILA</name>
<evidence type="ECO:0000313" key="2">
    <source>
        <dbReference type="Proteomes" id="UP000887574"/>
    </source>
</evidence>
<evidence type="ECO:0000259" key="1">
    <source>
        <dbReference type="Pfam" id="PF03200"/>
    </source>
</evidence>
<dbReference type="AlphaFoldDB" id="A0A915DU29"/>
<dbReference type="InterPro" id="IPR031335">
    <property type="entry name" value="Glyco_hydro_63_C"/>
</dbReference>
<dbReference type="Pfam" id="PF03200">
    <property type="entry name" value="Glyco_hydro_63"/>
    <property type="match status" value="1"/>
</dbReference>
<feature type="domain" description="Glycosyl hydrolase family 63 C-terminal" evidence="1">
    <location>
        <begin position="69"/>
        <end position="114"/>
    </location>
</feature>
<evidence type="ECO:0000313" key="3">
    <source>
        <dbReference type="WBParaSite" id="jg23184"/>
    </source>
</evidence>
<keyword evidence="2" id="KW-1185">Reference proteome</keyword>
<reference evidence="3" key="1">
    <citation type="submission" date="2022-11" db="UniProtKB">
        <authorList>
            <consortium name="WormBaseParasite"/>
        </authorList>
    </citation>
    <scope>IDENTIFICATION</scope>
</reference>
<dbReference type="Proteomes" id="UP000887574">
    <property type="component" value="Unplaced"/>
</dbReference>